<proteinExistence type="predicted"/>
<dbReference type="Proteomes" id="UP001081438">
    <property type="component" value="Unassembled WGS sequence"/>
</dbReference>
<dbReference type="PROSITE" id="PS50943">
    <property type="entry name" value="HTH_CROC1"/>
    <property type="match status" value="1"/>
</dbReference>
<dbReference type="SUPFAM" id="SSF47413">
    <property type="entry name" value="lambda repressor-like DNA-binding domains"/>
    <property type="match status" value="1"/>
</dbReference>
<dbReference type="EMBL" id="JANSKX010000012">
    <property type="protein sequence ID" value="MCY1594339.1"/>
    <property type="molecule type" value="Genomic_DNA"/>
</dbReference>
<evidence type="ECO:0000313" key="2">
    <source>
        <dbReference type="EMBL" id="MCY1594339.1"/>
    </source>
</evidence>
<dbReference type="CDD" id="cd00093">
    <property type="entry name" value="HTH_XRE"/>
    <property type="match status" value="1"/>
</dbReference>
<dbReference type="InterPro" id="IPR001387">
    <property type="entry name" value="Cro/C1-type_HTH"/>
</dbReference>
<sequence length="195" mass="22639">MNKFGKKLKMLRGQESIRQAAKGIGISHTYLDSLEKGFDPRTGKERKPTWEVINKIAKYYNYDFVELVDLANLFKSPNELNDEELENQINKMKKSIKSQKSTMKNTIKSQILDLLDEDISFSQTTYLKNVLDFFILEKDAPNKSEDPRSNNILVISGLLHLLVENKNSQSKDAYFDLTNEFNEFVKRYLDIEKGD</sequence>
<dbReference type="AlphaFoldDB" id="A0A9Q4H006"/>
<organism evidence="2 3">
    <name type="scientific">Staphylococcus pettenkoferi</name>
    <dbReference type="NCBI Taxonomy" id="170573"/>
    <lineage>
        <taxon>Bacteria</taxon>
        <taxon>Bacillati</taxon>
        <taxon>Bacillota</taxon>
        <taxon>Bacilli</taxon>
        <taxon>Bacillales</taxon>
        <taxon>Staphylococcaceae</taxon>
        <taxon>Staphylococcus</taxon>
    </lineage>
</organism>
<evidence type="ECO:0000313" key="3">
    <source>
        <dbReference type="Proteomes" id="UP001081438"/>
    </source>
</evidence>
<reference evidence="2" key="1">
    <citation type="journal article" date="2022" name="Int. J. Mol. Sci.">
        <title>Phenotypic and genotypic virulence characterisation of Staphylococcus pettenkoferi strains isolated from human bloodstream and diabetic foot infections.</title>
        <authorList>
            <person name="Magnan C."/>
        </authorList>
    </citation>
    <scope>NUCLEOTIDE SEQUENCE</scope>
    <source>
        <strain evidence="2">NSP020P</strain>
    </source>
</reference>
<dbReference type="SMART" id="SM00530">
    <property type="entry name" value="HTH_XRE"/>
    <property type="match status" value="1"/>
</dbReference>
<evidence type="ECO:0000259" key="1">
    <source>
        <dbReference type="PROSITE" id="PS50943"/>
    </source>
</evidence>
<dbReference type="InterPro" id="IPR010982">
    <property type="entry name" value="Lambda_DNA-bd_dom_sf"/>
</dbReference>
<name>A0A9Q4H006_9STAP</name>
<feature type="domain" description="HTH cro/C1-type" evidence="1">
    <location>
        <begin position="16"/>
        <end position="67"/>
    </location>
</feature>
<protein>
    <submittedName>
        <fullName evidence="2">Helix-turn-helix domain-containing protein</fullName>
    </submittedName>
</protein>
<dbReference type="RefSeq" id="WP_268218399.1">
    <property type="nucleotide sequence ID" value="NZ_JANSKX010000012.1"/>
</dbReference>
<dbReference type="Gene3D" id="1.10.260.40">
    <property type="entry name" value="lambda repressor-like DNA-binding domains"/>
    <property type="match status" value="1"/>
</dbReference>
<gene>
    <name evidence="2" type="ORF">NW112_03740</name>
</gene>
<accession>A0A9Q4H006</accession>
<dbReference type="GO" id="GO:0003677">
    <property type="term" value="F:DNA binding"/>
    <property type="evidence" value="ECO:0007669"/>
    <property type="project" value="InterPro"/>
</dbReference>
<comment type="caution">
    <text evidence="2">The sequence shown here is derived from an EMBL/GenBank/DDBJ whole genome shotgun (WGS) entry which is preliminary data.</text>
</comment>